<dbReference type="SUPFAM" id="SSF158682">
    <property type="entry name" value="TerB-like"/>
    <property type="match status" value="1"/>
</dbReference>
<evidence type="ECO:0000313" key="1">
    <source>
        <dbReference type="EMBL" id="KWT70094.1"/>
    </source>
</evidence>
<dbReference type="Proteomes" id="UP000059074">
    <property type="component" value="Unassembled WGS sequence"/>
</dbReference>
<protein>
    <recommendedName>
        <fullName evidence="3">Co-chaperone DjlA N-terminal domain-containing protein</fullName>
    </recommendedName>
</protein>
<dbReference type="EMBL" id="LMTR01000039">
    <property type="protein sequence ID" value="KWT70094.1"/>
    <property type="molecule type" value="Genomic_DNA"/>
</dbReference>
<name>A0A120CWX6_HYPSL</name>
<reference evidence="1 2" key="1">
    <citation type="submission" date="2015-10" db="EMBL/GenBank/DDBJ databases">
        <title>Transcriptomic analysis of a linuron degrading triple-species bacterial consortium.</title>
        <authorList>
            <person name="Albers P."/>
        </authorList>
    </citation>
    <scope>NUCLEOTIDE SEQUENCE [LARGE SCALE GENOMIC DNA]</scope>
    <source>
        <strain evidence="1 2">WDL6</strain>
    </source>
</reference>
<evidence type="ECO:0008006" key="3">
    <source>
        <dbReference type="Google" id="ProtNLM"/>
    </source>
</evidence>
<dbReference type="STRING" id="121290.APY04_1132"/>
<dbReference type="CDD" id="cd07176">
    <property type="entry name" value="terB"/>
    <property type="match status" value="1"/>
</dbReference>
<organism evidence="1 2">
    <name type="scientific">Hyphomicrobium sulfonivorans</name>
    <dbReference type="NCBI Taxonomy" id="121290"/>
    <lineage>
        <taxon>Bacteria</taxon>
        <taxon>Pseudomonadati</taxon>
        <taxon>Pseudomonadota</taxon>
        <taxon>Alphaproteobacteria</taxon>
        <taxon>Hyphomicrobiales</taxon>
        <taxon>Hyphomicrobiaceae</taxon>
        <taxon>Hyphomicrobium</taxon>
    </lineage>
</organism>
<dbReference type="InterPro" id="IPR029024">
    <property type="entry name" value="TerB-like"/>
</dbReference>
<accession>A0A120CWX6</accession>
<proteinExistence type="predicted"/>
<keyword evidence="2" id="KW-1185">Reference proteome</keyword>
<dbReference type="AlphaFoldDB" id="A0A120CWX6"/>
<comment type="caution">
    <text evidence="1">The sequence shown here is derived from an EMBL/GenBank/DDBJ whole genome shotgun (WGS) entry which is preliminary data.</text>
</comment>
<dbReference type="Gene3D" id="1.10.3680.10">
    <property type="entry name" value="TerB-like"/>
    <property type="match status" value="1"/>
</dbReference>
<sequence>MFAAAASDRTVSQPELLRINSMVAELPAFRSLGGDWMSREAQDCGRLLSKPDGMGKIVQMIVGALSPDLRETAYALAAEVASSDLAIKDGEREFLKLLEEAMQLDPLLKAALEKAAVVRHRSILEN</sequence>
<dbReference type="PATRIC" id="fig|121290.4.peg.1645"/>
<gene>
    <name evidence="1" type="ORF">APY04_1132</name>
</gene>
<evidence type="ECO:0000313" key="2">
    <source>
        <dbReference type="Proteomes" id="UP000059074"/>
    </source>
</evidence>